<comment type="cofactor">
    <cofactor evidence="6">
        <name>[2Fe-2S] cluster</name>
        <dbReference type="ChEBI" id="CHEBI:190135"/>
    </cofactor>
</comment>
<evidence type="ECO:0000256" key="2">
    <source>
        <dbReference type="ARBA" id="ARBA00022714"/>
    </source>
</evidence>
<dbReference type="InterPro" id="IPR012675">
    <property type="entry name" value="Beta-grasp_dom_sf"/>
</dbReference>
<comment type="similarity">
    <text evidence="1">Belongs to the adrenodoxin/putidaredoxin family.</text>
</comment>
<keyword evidence="2" id="KW-0001">2Fe-2S</keyword>
<dbReference type="PROSITE" id="PS00814">
    <property type="entry name" value="ADX"/>
    <property type="match status" value="1"/>
</dbReference>
<dbReference type="Gene3D" id="3.10.20.30">
    <property type="match status" value="1"/>
</dbReference>
<dbReference type="RefSeq" id="WP_381494141.1">
    <property type="nucleotide sequence ID" value="NZ_JBHTIK010000015.1"/>
</dbReference>
<dbReference type="Pfam" id="PF00111">
    <property type="entry name" value="Fer2"/>
    <property type="match status" value="1"/>
</dbReference>
<reference evidence="9" key="1">
    <citation type="journal article" date="2019" name="Int. J. Syst. Evol. Microbiol.">
        <title>The Global Catalogue of Microorganisms (GCM) 10K type strain sequencing project: providing services to taxonomists for standard genome sequencing and annotation.</title>
        <authorList>
            <consortium name="The Broad Institute Genomics Platform"/>
            <consortium name="The Broad Institute Genome Sequencing Center for Infectious Disease"/>
            <person name="Wu L."/>
            <person name="Ma J."/>
        </authorList>
    </citation>
    <scope>NUCLEOTIDE SEQUENCE [LARGE SCALE GENOMIC DNA]</scope>
    <source>
        <strain evidence="9">CCUG 52537</strain>
    </source>
</reference>
<dbReference type="PANTHER" id="PTHR23426:SF65">
    <property type="entry name" value="FERREDOXIN-2, MITOCHONDRIAL"/>
    <property type="match status" value="1"/>
</dbReference>
<keyword evidence="4" id="KW-0408">Iron</keyword>
<dbReference type="CDD" id="cd00207">
    <property type="entry name" value="fer2"/>
    <property type="match status" value="1"/>
</dbReference>
<feature type="domain" description="2Fe-2S ferredoxin-type" evidence="7">
    <location>
        <begin position="2"/>
        <end position="105"/>
    </location>
</feature>
<organism evidence="8 9">
    <name type="scientific">Sphingosinicella xenopeptidilytica</name>
    <dbReference type="NCBI Taxonomy" id="364098"/>
    <lineage>
        <taxon>Bacteria</taxon>
        <taxon>Pseudomonadati</taxon>
        <taxon>Pseudomonadota</taxon>
        <taxon>Alphaproteobacteria</taxon>
        <taxon>Sphingomonadales</taxon>
        <taxon>Sphingosinicellaceae</taxon>
        <taxon>Sphingosinicella</taxon>
    </lineage>
</organism>
<dbReference type="InterPro" id="IPR036010">
    <property type="entry name" value="2Fe-2S_ferredoxin-like_sf"/>
</dbReference>
<accession>A0ABW3C6T8</accession>
<evidence type="ECO:0000256" key="4">
    <source>
        <dbReference type="ARBA" id="ARBA00023004"/>
    </source>
</evidence>
<evidence type="ECO:0000256" key="6">
    <source>
        <dbReference type="ARBA" id="ARBA00034078"/>
    </source>
</evidence>
<evidence type="ECO:0000313" key="8">
    <source>
        <dbReference type="EMBL" id="MFD0850226.1"/>
    </source>
</evidence>
<dbReference type="PANTHER" id="PTHR23426">
    <property type="entry name" value="FERREDOXIN/ADRENODOXIN"/>
    <property type="match status" value="1"/>
</dbReference>
<gene>
    <name evidence="8" type="ORF">ACFQ00_17965</name>
</gene>
<dbReference type="InterPro" id="IPR001041">
    <property type="entry name" value="2Fe-2S_ferredoxin-type"/>
</dbReference>
<evidence type="ECO:0000256" key="3">
    <source>
        <dbReference type="ARBA" id="ARBA00022723"/>
    </source>
</evidence>
<dbReference type="Proteomes" id="UP001597124">
    <property type="component" value="Unassembled WGS sequence"/>
</dbReference>
<dbReference type="PROSITE" id="PS51085">
    <property type="entry name" value="2FE2S_FER_2"/>
    <property type="match status" value="1"/>
</dbReference>
<name>A0ABW3C6T8_SPHXN</name>
<comment type="caution">
    <text evidence="8">The sequence shown here is derived from an EMBL/GenBank/DDBJ whole genome shotgun (WGS) entry which is preliminary data.</text>
</comment>
<protein>
    <submittedName>
        <fullName evidence="8">2Fe-2S iron-sulfur cluster-binding protein</fullName>
    </submittedName>
</protein>
<evidence type="ECO:0000256" key="1">
    <source>
        <dbReference type="ARBA" id="ARBA00010914"/>
    </source>
</evidence>
<dbReference type="PRINTS" id="PR00355">
    <property type="entry name" value="ADRENODOXIN"/>
</dbReference>
<proteinExistence type="inferred from homology"/>
<keyword evidence="3" id="KW-0479">Metal-binding</keyword>
<dbReference type="InterPro" id="IPR001055">
    <property type="entry name" value="Adrenodoxin-like"/>
</dbReference>
<sequence length="106" mass="11377">MVRIIYVEHGGAEHEVNAEPGVSLMEAAVKNGVAAIEGECGGACACATCHVFIPAEWQAITGTITDDERDMLEFGVDVDDRSRLGCQIRITAEMDGITVLTPRSQR</sequence>
<keyword evidence="5" id="KW-0411">Iron-sulfur</keyword>
<evidence type="ECO:0000259" key="7">
    <source>
        <dbReference type="PROSITE" id="PS51085"/>
    </source>
</evidence>
<dbReference type="SUPFAM" id="SSF54292">
    <property type="entry name" value="2Fe-2S ferredoxin-like"/>
    <property type="match status" value="1"/>
</dbReference>
<dbReference type="EMBL" id="JBHTIK010000015">
    <property type="protein sequence ID" value="MFD0850226.1"/>
    <property type="molecule type" value="Genomic_DNA"/>
</dbReference>
<dbReference type="InterPro" id="IPR018298">
    <property type="entry name" value="Adrenodoxin_Fe-S_BS"/>
</dbReference>
<evidence type="ECO:0000313" key="9">
    <source>
        <dbReference type="Proteomes" id="UP001597124"/>
    </source>
</evidence>
<keyword evidence="9" id="KW-1185">Reference proteome</keyword>
<evidence type="ECO:0000256" key="5">
    <source>
        <dbReference type="ARBA" id="ARBA00023014"/>
    </source>
</evidence>